<dbReference type="InterPro" id="IPR050113">
    <property type="entry name" value="Ub_conjugating_enzyme"/>
</dbReference>
<proteinExistence type="inferred from homology"/>
<dbReference type="Proteomes" id="UP000199727">
    <property type="component" value="Unassembled WGS sequence"/>
</dbReference>
<dbReference type="EC" id="2.3.2.23" evidence="1"/>
<dbReference type="InterPro" id="IPR000608">
    <property type="entry name" value="UBC"/>
</dbReference>
<keyword evidence="2" id="KW-0808">Transferase</keyword>
<evidence type="ECO:0000256" key="2">
    <source>
        <dbReference type="ARBA" id="ARBA00022679"/>
    </source>
</evidence>
<keyword evidence="3 7" id="KW-0547">Nucleotide-binding</keyword>
<organism evidence="9 10">
    <name type="scientific">Cryptococcus neoformans Tu259-1</name>
    <dbReference type="NCBI Taxonomy" id="1230072"/>
    <lineage>
        <taxon>Eukaryota</taxon>
        <taxon>Fungi</taxon>
        <taxon>Dikarya</taxon>
        <taxon>Basidiomycota</taxon>
        <taxon>Agaricomycotina</taxon>
        <taxon>Tremellomycetes</taxon>
        <taxon>Tremellales</taxon>
        <taxon>Cryptococcaceae</taxon>
        <taxon>Cryptococcus</taxon>
        <taxon>Cryptococcus neoformans species complex</taxon>
    </lineage>
</organism>
<evidence type="ECO:0000256" key="1">
    <source>
        <dbReference type="ARBA" id="ARBA00012486"/>
    </source>
</evidence>
<comment type="similarity">
    <text evidence="7">Belongs to the ubiquitin-conjugating enzyme family.</text>
</comment>
<feature type="domain" description="UBC core" evidence="8">
    <location>
        <begin position="4"/>
        <end position="151"/>
    </location>
</feature>
<dbReference type="SUPFAM" id="SSF54495">
    <property type="entry name" value="UBC-like"/>
    <property type="match status" value="1"/>
</dbReference>
<dbReference type="Pfam" id="PF00179">
    <property type="entry name" value="UQ_con"/>
    <property type="match status" value="1"/>
</dbReference>
<dbReference type="PANTHER" id="PTHR24067">
    <property type="entry name" value="UBIQUITIN-CONJUGATING ENZYME E2"/>
    <property type="match status" value="1"/>
</dbReference>
<keyword evidence="5 7" id="KW-0067">ATP-binding</keyword>
<feature type="active site" description="Glycyl thioester intermediate" evidence="6">
    <location>
        <position position="88"/>
    </location>
</feature>
<keyword evidence="4 7" id="KW-0833">Ubl conjugation pathway</keyword>
<name>A0A854QC53_CRYNE</name>
<evidence type="ECO:0000256" key="3">
    <source>
        <dbReference type="ARBA" id="ARBA00022741"/>
    </source>
</evidence>
<gene>
    <name evidence="9" type="ORF">C361_03307</name>
</gene>
<dbReference type="Gene3D" id="3.10.110.10">
    <property type="entry name" value="Ubiquitin Conjugating Enzyme"/>
    <property type="match status" value="1"/>
</dbReference>
<evidence type="ECO:0000313" key="9">
    <source>
        <dbReference type="EMBL" id="OXG21881.1"/>
    </source>
</evidence>
<evidence type="ECO:0000256" key="4">
    <source>
        <dbReference type="ARBA" id="ARBA00022786"/>
    </source>
</evidence>
<dbReference type="InterPro" id="IPR016135">
    <property type="entry name" value="UBQ-conjugating_enzyme/RWD"/>
</dbReference>
<dbReference type="OrthoDB" id="9978460at2759"/>
<dbReference type="SMART" id="SM00212">
    <property type="entry name" value="UBCc"/>
    <property type="match status" value="1"/>
</dbReference>
<dbReference type="PROSITE" id="PS00183">
    <property type="entry name" value="UBC_1"/>
    <property type="match status" value="1"/>
</dbReference>
<dbReference type="InterPro" id="IPR023313">
    <property type="entry name" value="UBQ-conjugating_AS"/>
</dbReference>
<dbReference type="GO" id="GO:0061631">
    <property type="term" value="F:ubiquitin conjugating enzyme activity"/>
    <property type="evidence" value="ECO:0007669"/>
    <property type="project" value="UniProtKB-EC"/>
</dbReference>
<dbReference type="EMBL" id="AMKT01000041">
    <property type="protein sequence ID" value="OXG21881.1"/>
    <property type="molecule type" value="Genomic_DNA"/>
</dbReference>
<evidence type="ECO:0000256" key="7">
    <source>
        <dbReference type="RuleBase" id="RU362109"/>
    </source>
</evidence>
<evidence type="ECO:0000256" key="5">
    <source>
        <dbReference type="ARBA" id="ARBA00022840"/>
    </source>
</evidence>
<reference evidence="9 10" key="1">
    <citation type="submission" date="2017-06" db="EMBL/GenBank/DDBJ databases">
        <title>Global population genomics of the pathogenic fungus Cryptococcus neoformans var. grubii.</title>
        <authorList>
            <person name="Cuomo C."/>
            <person name="Litvintseva A."/>
            <person name="Chen Y."/>
            <person name="Young S."/>
            <person name="Zeng Q."/>
            <person name="Chapman S."/>
            <person name="Gujja S."/>
            <person name="Saif S."/>
            <person name="Birren B."/>
        </authorList>
    </citation>
    <scope>NUCLEOTIDE SEQUENCE [LARGE SCALE GENOMIC DNA]</scope>
    <source>
        <strain evidence="9 10">Tu259-1</strain>
    </source>
</reference>
<evidence type="ECO:0000256" key="6">
    <source>
        <dbReference type="PROSITE-ProRule" id="PRU10133"/>
    </source>
</evidence>
<dbReference type="AlphaFoldDB" id="A0A854QC53"/>
<dbReference type="FunFam" id="3.10.110.10:FF:000060">
    <property type="entry name" value="Ubiquitin conjugating enzyme (UbcB)"/>
    <property type="match status" value="1"/>
</dbReference>
<evidence type="ECO:0000313" key="10">
    <source>
        <dbReference type="Proteomes" id="UP000199727"/>
    </source>
</evidence>
<evidence type="ECO:0000259" key="8">
    <source>
        <dbReference type="PROSITE" id="PS50127"/>
    </source>
</evidence>
<accession>A0A854QC53</accession>
<dbReference type="PROSITE" id="PS50127">
    <property type="entry name" value="UBC_2"/>
    <property type="match status" value="1"/>
</dbReference>
<dbReference type="GO" id="GO:0005524">
    <property type="term" value="F:ATP binding"/>
    <property type="evidence" value="ECO:0007669"/>
    <property type="project" value="UniProtKB-UniRule"/>
</dbReference>
<sequence>MSSTSVRRIQKELATLMSSPPVNITVVPDEANLQIWKARITGPPGTPYAKGTFTVSVEFTKEYPFKPPVIKFETRTYHPNIDSDGNICIGLLKTEQWKPATKMDYVLREIYNLLAEPNPDDPLVTSIAEQYRTDRKTFDKRAAEFVAKYAS</sequence>
<comment type="caution">
    <text evidence="9">The sequence shown here is derived from an EMBL/GenBank/DDBJ whole genome shotgun (WGS) entry which is preliminary data.</text>
</comment>
<protein>
    <recommendedName>
        <fullName evidence="1">E2 ubiquitin-conjugating enzyme</fullName>
        <ecNumber evidence="1">2.3.2.23</ecNumber>
    </recommendedName>
</protein>